<feature type="transmembrane region" description="Helical" evidence="1">
    <location>
        <begin position="42"/>
        <end position="63"/>
    </location>
</feature>
<keyword evidence="1" id="KW-1133">Transmembrane helix</keyword>
<dbReference type="PANTHER" id="PTHR22911:SF137">
    <property type="entry name" value="SOLUTE CARRIER FAMILY 35 MEMBER G2-RELATED"/>
    <property type="match status" value="1"/>
</dbReference>
<keyword evidence="4" id="KW-1185">Reference proteome</keyword>
<dbReference type="SUPFAM" id="SSF103481">
    <property type="entry name" value="Multidrug resistance efflux transporter EmrE"/>
    <property type="match status" value="2"/>
</dbReference>
<feature type="transmembrane region" description="Helical" evidence="1">
    <location>
        <begin position="287"/>
        <end position="307"/>
    </location>
</feature>
<keyword evidence="1" id="KW-0472">Membrane</keyword>
<comment type="caution">
    <text evidence="3">The sequence shown here is derived from an EMBL/GenBank/DDBJ whole genome shotgun (WGS) entry which is preliminary data.</text>
</comment>
<dbReference type="EMBL" id="QGLF01000002">
    <property type="protein sequence ID" value="PWR22102.1"/>
    <property type="molecule type" value="Genomic_DNA"/>
</dbReference>
<feature type="domain" description="EamA" evidence="2">
    <location>
        <begin position="164"/>
        <end position="301"/>
    </location>
</feature>
<organism evidence="3 4">
    <name type="scientific">Zavarzinia compransoris</name>
    <dbReference type="NCBI Taxonomy" id="1264899"/>
    <lineage>
        <taxon>Bacteria</taxon>
        <taxon>Pseudomonadati</taxon>
        <taxon>Pseudomonadota</taxon>
        <taxon>Alphaproteobacteria</taxon>
        <taxon>Rhodospirillales</taxon>
        <taxon>Zavarziniaceae</taxon>
        <taxon>Zavarzinia</taxon>
    </lineage>
</organism>
<keyword evidence="1" id="KW-0812">Transmembrane</keyword>
<accession>A0A317E661</accession>
<dbReference type="AlphaFoldDB" id="A0A317E661"/>
<name>A0A317E661_9PROT</name>
<dbReference type="Proteomes" id="UP000246077">
    <property type="component" value="Unassembled WGS sequence"/>
</dbReference>
<proteinExistence type="predicted"/>
<evidence type="ECO:0000259" key="2">
    <source>
        <dbReference type="Pfam" id="PF00892"/>
    </source>
</evidence>
<feature type="transmembrane region" description="Helical" evidence="1">
    <location>
        <begin position="70"/>
        <end position="92"/>
    </location>
</feature>
<reference evidence="4" key="1">
    <citation type="submission" date="2018-05" db="EMBL/GenBank/DDBJ databases">
        <title>Zavarzinia sp. HR-AS.</title>
        <authorList>
            <person name="Lee Y."/>
            <person name="Jeon C.O."/>
        </authorList>
    </citation>
    <scope>NUCLEOTIDE SEQUENCE [LARGE SCALE GENOMIC DNA]</scope>
    <source>
        <strain evidence="4">DSM 1231</strain>
    </source>
</reference>
<sequence>MIMFGLWVPLTVGAAALQTLRTAQQKRLTGIIGQNGAHFARYVYGAPLAALLVAGLALGGIGLPAPDATFVLYGLMGGIAQIIATGCLIHAYTLRNFAVATTFSKTETIQAALLSLAVMGEGLSAGGWLAVAIGFAGLIVLTTSGNRGARIPLSRAWREPATAYGLASGLFFALSGIGIRAAALSLPSGSELVRASVTLAAITAMQTALMGMVLLLRDRRALAGAFGHARGPAAGVGLMSVTGSLGWFLAMTLEPVAHVRALAQIEIVFTLAMTVFVFRERPSGRDYLGAGLIVASVVILICGDTAIG</sequence>
<evidence type="ECO:0000313" key="4">
    <source>
        <dbReference type="Proteomes" id="UP000246077"/>
    </source>
</evidence>
<evidence type="ECO:0000313" key="3">
    <source>
        <dbReference type="EMBL" id="PWR22102.1"/>
    </source>
</evidence>
<evidence type="ECO:0000256" key="1">
    <source>
        <dbReference type="SAM" id="Phobius"/>
    </source>
</evidence>
<dbReference type="InterPro" id="IPR000620">
    <property type="entry name" value="EamA_dom"/>
</dbReference>
<protein>
    <recommendedName>
        <fullName evidence="2">EamA domain-containing protein</fullName>
    </recommendedName>
</protein>
<gene>
    <name evidence="3" type="ORF">DKG75_09000</name>
</gene>
<feature type="transmembrane region" description="Helical" evidence="1">
    <location>
        <begin position="161"/>
        <end position="183"/>
    </location>
</feature>
<dbReference type="GO" id="GO:0016020">
    <property type="term" value="C:membrane"/>
    <property type="evidence" value="ECO:0007669"/>
    <property type="project" value="InterPro"/>
</dbReference>
<feature type="transmembrane region" description="Helical" evidence="1">
    <location>
        <begin position="261"/>
        <end position="278"/>
    </location>
</feature>
<dbReference type="PANTHER" id="PTHR22911">
    <property type="entry name" value="ACYL-MALONYL CONDENSING ENZYME-RELATED"/>
    <property type="match status" value="1"/>
</dbReference>
<dbReference type="InterPro" id="IPR037185">
    <property type="entry name" value="EmrE-like"/>
</dbReference>
<dbReference type="Gene3D" id="1.10.3730.20">
    <property type="match status" value="1"/>
</dbReference>
<feature type="transmembrane region" description="Helical" evidence="1">
    <location>
        <begin position="195"/>
        <end position="216"/>
    </location>
</feature>
<feature type="transmembrane region" description="Helical" evidence="1">
    <location>
        <begin position="228"/>
        <end position="249"/>
    </location>
</feature>
<feature type="transmembrane region" description="Helical" evidence="1">
    <location>
        <begin position="112"/>
        <end position="141"/>
    </location>
</feature>
<dbReference type="Pfam" id="PF00892">
    <property type="entry name" value="EamA"/>
    <property type="match status" value="1"/>
</dbReference>